<evidence type="ECO:0000313" key="4">
    <source>
        <dbReference type="Proteomes" id="UP001207408"/>
    </source>
</evidence>
<dbReference type="EMBL" id="JAPDPI010000016">
    <property type="protein sequence ID" value="MCW3805814.1"/>
    <property type="molecule type" value="Genomic_DNA"/>
</dbReference>
<keyword evidence="1" id="KW-0472">Membrane</keyword>
<gene>
    <name evidence="3" type="ORF">OM074_09250</name>
</gene>
<dbReference type="CDD" id="cd00761">
    <property type="entry name" value="Glyco_tranf_GTA_type"/>
    <property type="match status" value="1"/>
</dbReference>
<dbReference type="PANTHER" id="PTHR43685">
    <property type="entry name" value="GLYCOSYLTRANSFERASE"/>
    <property type="match status" value="1"/>
</dbReference>
<keyword evidence="4" id="KW-1185">Reference proteome</keyword>
<dbReference type="InterPro" id="IPR001173">
    <property type="entry name" value="Glyco_trans_2-like"/>
</dbReference>
<reference evidence="3" key="1">
    <citation type="submission" date="2022-10" db="EMBL/GenBank/DDBJ databases">
        <authorList>
            <person name="Yu W.X."/>
        </authorList>
    </citation>
    <scope>NUCLEOTIDE SEQUENCE</scope>
    <source>
        <strain evidence="3">D04</strain>
    </source>
</reference>
<keyword evidence="1" id="KW-0812">Transmembrane</keyword>
<dbReference type="RefSeq" id="WP_301199180.1">
    <property type="nucleotide sequence ID" value="NZ_JAPDPI010000016.1"/>
</dbReference>
<evidence type="ECO:0000259" key="2">
    <source>
        <dbReference type="Pfam" id="PF00535"/>
    </source>
</evidence>
<name>A0AAE3ME26_9BACT</name>
<dbReference type="SUPFAM" id="SSF53448">
    <property type="entry name" value="Nucleotide-diphospho-sugar transferases"/>
    <property type="match status" value="1"/>
</dbReference>
<dbReference type="Pfam" id="PF00535">
    <property type="entry name" value="Glycos_transf_2"/>
    <property type="match status" value="1"/>
</dbReference>
<evidence type="ECO:0000313" key="3">
    <source>
        <dbReference type="EMBL" id="MCW3805814.1"/>
    </source>
</evidence>
<dbReference type="PANTHER" id="PTHR43685:SF2">
    <property type="entry name" value="GLYCOSYLTRANSFERASE 2-LIKE DOMAIN-CONTAINING PROTEIN"/>
    <property type="match status" value="1"/>
</dbReference>
<sequence>MLVSVIITTYQRPVFLERAIRSILNQTYPEIELIVVDDNDQDSEARQLTESLIKKYPDIIYVKHPENKGANAARNSGIRIAKGEYIAFLDDDDEFLGTKIAKQVEVAKKHKSKKGVLIFTSYNVIGNPSLQKSRWANKFKSKLFFPEDNFIYTGNYIGSNSFILVDKQSLEQVNCYDENLQSSQDWDLYIRLNNYGVKFVGINEDLVNYYSDHSEFRITANKDKRLSGFFAISRKYKNEIEDLDKDLKFRHYNYLYRRVISIDLRSGAKRFPKLLKSASSLSHWASVLMSLIYPFAFSFKRIIFSGKNK</sequence>
<comment type="caution">
    <text evidence="3">The sequence shown here is derived from an EMBL/GenBank/DDBJ whole genome shotgun (WGS) entry which is preliminary data.</text>
</comment>
<organism evidence="3 4">
    <name type="scientific">Plebeiibacterium marinum</name>
    <dbReference type="NCBI Taxonomy" id="2992111"/>
    <lineage>
        <taxon>Bacteria</taxon>
        <taxon>Pseudomonadati</taxon>
        <taxon>Bacteroidota</taxon>
        <taxon>Bacteroidia</taxon>
        <taxon>Marinilabiliales</taxon>
        <taxon>Marinilabiliaceae</taxon>
        <taxon>Plebeiibacterium</taxon>
    </lineage>
</organism>
<protein>
    <submittedName>
        <fullName evidence="3">Glycosyltransferase</fullName>
    </submittedName>
</protein>
<feature type="transmembrane region" description="Helical" evidence="1">
    <location>
        <begin position="281"/>
        <end position="299"/>
    </location>
</feature>
<dbReference type="AlphaFoldDB" id="A0AAE3ME26"/>
<dbReference type="InterPro" id="IPR029044">
    <property type="entry name" value="Nucleotide-diphossugar_trans"/>
</dbReference>
<dbReference type="Proteomes" id="UP001207408">
    <property type="component" value="Unassembled WGS sequence"/>
</dbReference>
<dbReference type="Gene3D" id="3.90.550.10">
    <property type="entry name" value="Spore Coat Polysaccharide Biosynthesis Protein SpsA, Chain A"/>
    <property type="match status" value="1"/>
</dbReference>
<proteinExistence type="predicted"/>
<keyword evidence="1" id="KW-1133">Transmembrane helix</keyword>
<feature type="domain" description="Glycosyltransferase 2-like" evidence="2">
    <location>
        <begin position="4"/>
        <end position="172"/>
    </location>
</feature>
<evidence type="ECO:0000256" key="1">
    <source>
        <dbReference type="SAM" id="Phobius"/>
    </source>
</evidence>
<dbReference type="InterPro" id="IPR050834">
    <property type="entry name" value="Glycosyltransf_2"/>
</dbReference>
<accession>A0AAE3ME26</accession>